<protein>
    <submittedName>
        <fullName evidence="2">Uncharacterized protein</fullName>
    </submittedName>
</protein>
<feature type="region of interest" description="Disordered" evidence="1">
    <location>
        <begin position="222"/>
        <end position="379"/>
    </location>
</feature>
<proteinExistence type="predicted"/>
<evidence type="ECO:0000256" key="1">
    <source>
        <dbReference type="SAM" id="MobiDB-lite"/>
    </source>
</evidence>
<reference evidence="2" key="1">
    <citation type="journal article" date="2020" name="Stud. Mycol.">
        <title>101 Dothideomycetes genomes: a test case for predicting lifestyles and emergence of pathogens.</title>
        <authorList>
            <person name="Haridas S."/>
            <person name="Albert R."/>
            <person name="Binder M."/>
            <person name="Bloem J."/>
            <person name="Labutti K."/>
            <person name="Salamov A."/>
            <person name="Andreopoulos B."/>
            <person name="Baker S."/>
            <person name="Barry K."/>
            <person name="Bills G."/>
            <person name="Bluhm B."/>
            <person name="Cannon C."/>
            <person name="Castanera R."/>
            <person name="Culley D."/>
            <person name="Daum C."/>
            <person name="Ezra D."/>
            <person name="Gonzalez J."/>
            <person name="Henrissat B."/>
            <person name="Kuo A."/>
            <person name="Liang C."/>
            <person name="Lipzen A."/>
            <person name="Lutzoni F."/>
            <person name="Magnuson J."/>
            <person name="Mondo S."/>
            <person name="Nolan M."/>
            <person name="Ohm R."/>
            <person name="Pangilinan J."/>
            <person name="Park H.-J."/>
            <person name="Ramirez L."/>
            <person name="Alfaro M."/>
            <person name="Sun H."/>
            <person name="Tritt A."/>
            <person name="Yoshinaga Y."/>
            <person name="Zwiers L.-H."/>
            <person name="Turgeon B."/>
            <person name="Goodwin S."/>
            <person name="Spatafora J."/>
            <person name="Crous P."/>
            <person name="Grigoriev I."/>
        </authorList>
    </citation>
    <scope>NUCLEOTIDE SEQUENCE</scope>
    <source>
        <strain evidence="2">SCOH1-5</strain>
    </source>
</reference>
<feature type="compositionally biased region" description="Basic and acidic residues" evidence="1">
    <location>
        <begin position="302"/>
        <end position="312"/>
    </location>
</feature>
<organism evidence="2 3">
    <name type="scientific">Cercospora zeae-maydis SCOH1-5</name>
    <dbReference type="NCBI Taxonomy" id="717836"/>
    <lineage>
        <taxon>Eukaryota</taxon>
        <taxon>Fungi</taxon>
        <taxon>Dikarya</taxon>
        <taxon>Ascomycota</taxon>
        <taxon>Pezizomycotina</taxon>
        <taxon>Dothideomycetes</taxon>
        <taxon>Dothideomycetidae</taxon>
        <taxon>Mycosphaerellales</taxon>
        <taxon>Mycosphaerellaceae</taxon>
        <taxon>Cercospora</taxon>
    </lineage>
</organism>
<accession>A0A6A6FSY0</accession>
<feature type="compositionally biased region" description="Polar residues" evidence="1">
    <location>
        <begin position="663"/>
        <end position="673"/>
    </location>
</feature>
<feature type="compositionally biased region" description="Polar residues" evidence="1">
    <location>
        <begin position="40"/>
        <end position="51"/>
    </location>
</feature>
<feature type="compositionally biased region" description="Low complexity" evidence="1">
    <location>
        <begin position="277"/>
        <end position="290"/>
    </location>
</feature>
<dbReference type="EMBL" id="ML992664">
    <property type="protein sequence ID" value="KAF2216491.1"/>
    <property type="molecule type" value="Genomic_DNA"/>
</dbReference>
<keyword evidence="3" id="KW-1185">Reference proteome</keyword>
<feature type="compositionally biased region" description="Low complexity" evidence="1">
    <location>
        <begin position="1"/>
        <end position="19"/>
    </location>
</feature>
<evidence type="ECO:0000313" key="3">
    <source>
        <dbReference type="Proteomes" id="UP000799539"/>
    </source>
</evidence>
<feature type="compositionally biased region" description="Low complexity" evidence="1">
    <location>
        <begin position="186"/>
        <end position="203"/>
    </location>
</feature>
<dbReference type="Proteomes" id="UP000799539">
    <property type="component" value="Unassembled WGS sequence"/>
</dbReference>
<dbReference type="AlphaFoldDB" id="A0A6A6FSY0"/>
<feature type="compositionally biased region" description="Polar residues" evidence="1">
    <location>
        <begin position="291"/>
        <end position="301"/>
    </location>
</feature>
<sequence>MRKSLLAALSSANNKASLNHPADHRASSPPTAEPAHPSSLPGSSVARSQTVRRAGDTGSAASYSTTAHPLPSSPYAAKYPASISEIDPPPPSSLPSDSSSPLLPMSAHAGGATGKTSSDSGNTPVALDRWSQRRLQRLNTEQGFREQRQGGGQSVLSPPPTAHSHEHQPYTQQQTGLSSHYGNADAQAPPVHQPQQPHQGAHQTSRSASVIAPNVGLAIQTPSTSWNAPLKSPALQNPPPSHAHQQDYSPPENHPHYVADHTARPAPNPARSYSGQTDDSSSMSNNGSMTQTKSVRNGNRQSVHDMRPREGSHSTQGGQMPAYSASVVPPGSQGQPYKGNGGQPQQQVQSQQQQQQQQQQQPDIGRATPQPLTVTDDMNDDEVSQLIKDHKELREKYTKVKKYYFEKEDQVKQLQNSLAHQRLAQSRTSLDDSEYTTRFNRLDGLVAQLAFSIRKSWKSIPQWLVASVNKDAVTTGKQEMTAAGRAFISYWLVNEVFHKYFHPDLEPSLSAQLRSIQTNIRRHAPLAQSTEEEEYLTSKVVNWRLATLDGLAETLRSPQCPENRQRLTDSLKDNLVFALAQHLQEPPPSDLEGGVHMIIELVVSIAIHLPLESRDVNIEYFPPGYSIFNDQMKIESGIPPLVTSIADDQADRASMKSAASDVTDMTDSNPEQSSFRREKRSMLSAITGGKPRSTKHAGASSGSLGRPESAQGGKEDLPPRVRMAAGIGVSVRGRAILVKAPVFST</sequence>
<feature type="compositionally biased region" description="Low complexity" evidence="1">
    <location>
        <begin position="343"/>
        <end position="361"/>
    </location>
</feature>
<dbReference type="OrthoDB" id="4155914at2759"/>
<feature type="region of interest" description="Disordered" evidence="1">
    <location>
        <begin position="1"/>
        <end position="207"/>
    </location>
</feature>
<feature type="compositionally biased region" description="Basic and acidic residues" evidence="1">
    <location>
        <begin position="253"/>
        <end position="263"/>
    </location>
</feature>
<name>A0A6A6FSY0_9PEZI</name>
<evidence type="ECO:0000313" key="2">
    <source>
        <dbReference type="EMBL" id="KAF2216491.1"/>
    </source>
</evidence>
<feature type="compositionally biased region" description="Polar residues" evidence="1">
    <location>
        <begin position="114"/>
        <end position="123"/>
    </location>
</feature>
<feature type="region of interest" description="Disordered" evidence="1">
    <location>
        <begin position="650"/>
        <end position="721"/>
    </location>
</feature>
<feature type="compositionally biased region" description="Low complexity" evidence="1">
    <location>
        <begin position="94"/>
        <end position="104"/>
    </location>
</feature>
<feature type="compositionally biased region" description="Polar residues" evidence="1">
    <location>
        <begin position="169"/>
        <end position="181"/>
    </location>
</feature>
<gene>
    <name evidence="2" type="ORF">CERZMDRAFT_104758</name>
</gene>